<dbReference type="InterPro" id="IPR012677">
    <property type="entry name" value="Nucleotide-bd_a/b_plait_sf"/>
</dbReference>
<dbReference type="AlphaFoldDB" id="A0A8W8IRR8"/>
<dbReference type="PROSITE" id="PS50102">
    <property type="entry name" value="RRM"/>
    <property type="match status" value="1"/>
</dbReference>
<feature type="compositionally biased region" description="Basic residues" evidence="2">
    <location>
        <begin position="209"/>
        <end position="227"/>
    </location>
</feature>
<dbReference type="Gene3D" id="3.30.70.330">
    <property type="match status" value="1"/>
</dbReference>
<feature type="compositionally biased region" description="Basic residues" evidence="2">
    <location>
        <begin position="141"/>
        <end position="180"/>
    </location>
</feature>
<evidence type="ECO:0000259" key="3">
    <source>
        <dbReference type="PROSITE" id="PS50102"/>
    </source>
</evidence>
<dbReference type="InterPro" id="IPR050441">
    <property type="entry name" value="RBM"/>
</dbReference>
<proteinExistence type="predicted"/>
<dbReference type="GO" id="GO:0003723">
    <property type="term" value="F:RNA binding"/>
    <property type="evidence" value="ECO:0007669"/>
    <property type="project" value="UniProtKB-UniRule"/>
</dbReference>
<evidence type="ECO:0000313" key="5">
    <source>
        <dbReference type="Proteomes" id="UP000005408"/>
    </source>
</evidence>
<evidence type="ECO:0000256" key="2">
    <source>
        <dbReference type="SAM" id="MobiDB-lite"/>
    </source>
</evidence>
<dbReference type="PANTHER" id="PTHR48034">
    <property type="entry name" value="TRANSFORMER-2 SEX-DETERMINING PROTEIN-RELATED"/>
    <property type="match status" value="1"/>
</dbReference>
<feature type="region of interest" description="Disordered" evidence="2">
    <location>
        <begin position="107"/>
        <end position="279"/>
    </location>
</feature>
<dbReference type="Proteomes" id="UP000005408">
    <property type="component" value="Unassembled WGS sequence"/>
</dbReference>
<dbReference type="InterPro" id="IPR035979">
    <property type="entry name" value="RBD_domain_sf"/>
</dbReference>
<evidence type="ECO:0000256" key="1">
    <source>
        <dbReference type="PROSITE-ProRule" id="PRU00176"/>
    </source>
</evidence>
<feature type="compositionally biased region" description="Basic and acidic residues" evidence="2">
    <location>
        <begin position="107"/>
        <end position="123"/>
    </location>
</feature>
<dbReference type="InterPro" id="IPR000504">
    <property type="entry name" value="RRM_dom"/>
</dbReference>
<dbReference type="SUPFAM" id="SSF54928">
    <property type="entry name" value="RNA-binding domain, RBD"/>
    <property type="match status" value="1"/>
</dbReference>
<keyword evidence="5" id="KW-1185">Reference proteome</keyword>
<name>A0A8W8IRR8_MAGGI</name>
<accession>A0A8W8IRR8</accession>
<feature type="domain" description="RRM" evidence="3">
    <location>
        <begin position="10"/>
        <end position="108"/>
    </location>
</feature>
<organism evidence="4 5">
    <name type="scientific">Magallana gigas</name>
    <name type="common">Pacific oyster</name>
    <name type="synonym">Crassostrea gigas</name>
    <dbReference type="NCBI Taxonomy" id="29159"/>
    <lineage>
        <taxon>Eukaryota</taxon>
        <taxon>Metazoa</taxon>
        <taxon>Spiralia</taxon>
        <taxon>Lophotrochozoa</taxon>
        <taxon>Mollusca</taxon>
        <taxon>Bivalvia</taxon>
        <taxon>Autobranchia</taxon>
        <taxon>Pteriomorphia</taxon>
        <taxon>Ostreida</taxon>
        <taxon>Ostreoidea</taxon>
        <taxon>Ostreidae</taxon>
        <taxon>Magallana</taxon>
    </lineage>
</organism>
<reference evidence="4" key="1">
    <citation type="submission" date="2022-08" db="UniProtKB">
        <authorList>
            <consortium name="EnsemblMetazoa"/>
        </authorList>
    </citation>
    <scope>IDENTIFICATION</scope>
    <source>
        <strain evidence="4">05x7-T-G4-1.051#20</strain>
    </source>
</reference>
<protein>
    <recommendedName>
        <fullName evidence="3">RRM domain-containing protein</fullName>
    </recommendedName>
</protein>
<sequence length="279" mass="33258">MSRYSRPPNSSLYVRNVPSTERAEEMAEELRALFGKYGPLTDVYVPVDYYTRDPRGFAYSLQLVDDGVAFQIKVGQFDKDSRDADDALYHLDRTRFYGMELEVEFARGDRKTPNQMRSKDRGGRRSSPYRDSYYGGDHDRRRNRRRSRSRSPRYRSKSRSPKRSRRRSRSRTPDRRRSRSRSPYERRKSRSRSPYERRRSRSKSPYERRKSRSRSRERRRTPSRSRSRSYERRRSGSPRRSRSYSRSASRSPGHGKEESPARNGHSRSRSRSPPPVADH</sequence>
<keyword evidence="1" id="KW-0694">RNA-binding</keyword>
<evidence type="ECO:0000313" key="4">
    <source>
        <dbReference type="EnsemblMetazoa" id="G15560.20:cds"/>
    </source>
</evidence>
<dbReference type="Pfam" id="PF00076">
    <property type="entry name" value="RRM_1"/>
    <property type="match status" value="1"/>
</dbReference>
<dbReference type="EnsemblMetazoa" id="G15560.20">
    <property type="protein sequence ID" value="G15560.20:cds"/>
    <property type="gene ID" value="G15560"/>
</dbReference>